<dbReference type="EMBL" id="CP067089">
    <property type="protein sequence ID" value="QQO08608.1"/>
    <property type="molecule type" value="Genomic_DNA"/>
</dbReference>
<evidence type="ECO:0000313" key="2">
    <source>
        <dbReference type="EMBL" id="QQO08608.1"/>
    </source>
</evidence>
<dbReference type="KEGG" id="bhc:JFL75_17005"/>
<name>A0A7T7XLV5_9SPIR</name>
<reference evidence="2" key="1">
    <citation type="submission" date="2021-01" db="EMBL/GenBank/DDBJ databases">
        <title>Description of Breznakiella homolactica.</title>
        <authorList>
            <person name="Song Y."/>
            <person name="Brune A."/>
        </authorList>
    </citation>
    <scope>NUCLEOTIDE SEQUENCE</scope>
    <source>
        <strain evidence="2">RmG30</strain>
    </source>
</reference>
<feature type="chain" id="PRO_5030660107" description="Transporter" evidence="1">
    <location>
        <begin position="21"/>
        <end position="342"/>
    </location>
</feature>
<sequence>MRKAIAFVLLGMVCCGSVIFADDAKTMPARVGRFYVAPTFAFANGEYNDDWEYEKYDDGDGALKVFNLGFAVEYGVLDWITAAVQWVPGWTIWSEVDTTIGASDDVDANGLYDLFVGAKIQIVGEKAPVKSTMFRAAIAPGVKIPLPGNDFEDEFKSAITNDSLTGANADKHAFGVGSRAYFDVLINKMFYINLYGEFLYFPIKKSFKDHSIVYQGLVAQNPALKPLLDDVDVSYGWDLTLELEPNFETTLTDGLTFSAGLPITFVMTPGLSFDHKLPAAVASYLGSEDPTYLLKLSPNVSFFLTNTLLPLEFKMTYAIPLIGQNSRALHSLTLQARIYFRI</sequence>
<feature type="signal peptide" evidence="1">
    <location>
        <begin position="1"/>
        <end position="20"/>
    </location>
</feature>
<evidence type="ECO:0008006" key="4">
    <source>
        <dbReference type="Google" id="ProtNLM"/>
    </source>
</evidence>
<protein>
    <recommendedName>
        <fullName evidence="4">Transporter</fullName>
    </recommendedName>
</protein>
<evidence type="ECO:0000313" key="3">
    <source>
        <dbReference type="Proteomes" id="UP000595917"/>
    </source>
</evidence>
<dbReference type="RefSeq" id="WP_215625914.1">
    <property type="nucleotide sequence ID" value="NZ_CP067089.2"/>
</dbReference>
<evidence type="ECO:0000256" key="1">
    <source>
        <dbReference type="SAM" id="SignalP"/>
    </source>
</evidence>
<keyword evidence="1" id="KW-0732">Signal</keyword>
<dbReference type="AlphaFoldDB" id="A0A7T7XLV5"/>
<proteinExistence type="predicted"/>
<organism evidence="2 3">
    <name type="scientific">Breznakiella homolactica</name>
    <dbReference type="NCBI Taxonomy" id="2798577"/>
    <lineage>
        <taxon>Bacteria</taxon>
        <taxon>Pseudomonadati</taxon>
        <taxon>Spirochaetota</taxon>
        <taxon>Spirochaetia</taxon>
        <taxon>Spirochaetales</taxon>
        <taxon>Breznakiellaceae</taxon>
        <taxon>Breznakiella</taxon>
    </lineage>
</organism>
<accession>A0A7T7XLV5</accession>
<keyword evidence="3" id="KW-1185">Reference proteome</keyword>
<dbReference type="Proteomes" id="UP000595917">
    <property type="component" value="Chromosome"/>
</dbReference>
<gene>
    <name evidence="2" type="ORF">JFL75_17005</name>
</gene>